<gene>
    <name evidence="2" type="ORF">FB45DRAFT_124292</name>
</gene>
<feature type="region of interest" description="Disordered" evidence="1">
    <location>
        <begin position="185"/>
        <end position="205"/>
    </location>
</feature>
<proteinExistence type="predicted"/>
<protein>
    <recommendedName>
        <fullName evidence="4">Reverse transcriptase zinc-binding domain-containing protein</fullName>
    </recommendedName>
</protein>
<organism evidence="2 3">
    <name type="scientific">Roridomyces roridus</name>
    <dbReference type="NCBI Taxonomy" id="1738132"/>
    <lineage>
        <taxon>Eukaryota</taxon>
        <taxon>Fungi</taxon>
        <taxon>Dikarya</taxon>
        <taxon>Basidiomycota</taxon>
        <taxon>Agaricomycotina</taxon>
        <taxon>Agaricomycetes</taxon>
        <taxon>Agaricomycetidae</taxon>
        <taxon>Agaricales</taxon>
        <taxon>Marasmiineae</taxon>
        <taxon>Mycenaceae</taxon>
        <taxon>Roridomyces</taxon>
    </lineage>
</organism>
<reference evidence="2" key="1">
    <citation type="submission" date="2023-03" db="EMBL/GenBank/DDBJ databases">
        <title>Massive genome expansion in bonnet fungi (Mycena s.s.) driven by repeated elements and novel gene families across ecological guilds.</title>
        <authorList>
            <consortium name="Lawrence Berkeley National Laboratory"/>
            <person name="Harder C.B."/>
            <person name="Miyauchi S."/>
            <person name="Viragh M."/>
            <person name="Kuo A."/>
            <person name="Thoen E."/>
            <person name="Andreopoulos B."/>
            <person name="Lu D."/>
            <person name="Skrede I."/>
            <person name="Drula E."/>
            <person name="Henrissat B."/>
            <person name="Morin E."/>
            <person name="Kohler A."/>
            <person name="Barry K."/>
            <person name="LaButti K."/>
            <person name="Morin E."/>
            <person name="Salamov A."/>
            <person name="Lipzen A."/>
            <person name="Mereny Z."/>
            <person name="Hegedus B."/>
            <person name="Baldrian P."/>
            <person name="Stursova M."/>
            <person name="Weitz H."/>
            <person name="Taylor A."/>
            <person name="Grigoriev I.V."/>
            <person name="Nagy L.G."/>
            <person name="Martin F."/>
            <person name="Kauserud H."/>
        </authorList>
    </citation>
    <scope>NUCLEOTIDE SEQUENCE</scope>
    <source>
        <strain evidence="2">9284</strain>
    </source>
</reference>
<evidence type="ECO:0000256" key="1">
    <source>
        <dbReference type="SAM" id="MobiDB-lite"/>
    </source>
</evidence>
<dbReference type="Proteomes" id="UP001221142">
    <property type="component" value="Unassembled WGS sequence"/>
</dbReference>
<evidence type="ECO:0000313" key="3">
    <source>
        <dbReference type="Proteomes" id="UP001221142"/>
    </source>
</evidence>
<evidence type="ECO:0000313" key="2">
    <source>
        <dbReference type="EMBL" id="KAJ7622331.1"/>
    </source>
</evidence>
<comment type="caution">
    <text evidence="2">The sequence shown here is derived from an EMBL/GenBank/DDBJ whole genome shotgun (WGS) entry which is preliminary data.</text>
</comment>
<dbReference type="EMBL" id="JARKIF010000015">
    <property type="protein sequence ID" value="KAJ7622331.1"/>
    <property type="molecule type" value="Genomic_DNA"/>
</dbReference>
<feature type="non-terminal residue" evidence="2">
    <location>
        <position position="1"/>
    </location>
</feature>
<keyword evidence="3" id="KW-1185">Reference proteome</keyword>
<evidence type="ECO:0008006" key="4">
    <source>
        <dbReference type="Google" id="ProtNLM"/>
    </source>
</evidence>
<dbReference type="AlphaFoldDB" id="A0AAD7FIS6"/>
<sequence>DAHRLGSYWSHVPECEDRAVCAHCGVPEDLEHVLIRCARPGQAEVWAMAESLWLKKHPVWPALSLGGILGCGLIPVRDEEGRVLQGASRLYRILISESLFLIWKIRNESTIQRDGSPLSSPEIHNRWNFAINQRHRLDILLSRARNGQRAKVSPGLVLHTWSSVLRDEDSLPNNWLDSPRVLVGIERRDPSPPSPRPSGRLGRNR</sequence>
<name>A0AAD7FIS6_9AGAR</name>
<accession>A0AAD7FIS6</accession>